<evidence type="ECO:0000256" key="1">
    <source>
        <dbReference type="SAM" id="MobiDB-lite"/>
    </source>
</evidence>
<organism evidence="3 4">
    <name type="scientific">Boletus reticuloceps</name>
    <dbReference type="NCBI Taxonomy" id="495285"/>
    <lineage>
        <taxon>Eukaryota</taxon>
        <taxon>Fungi</taxon>
        <taxon>Dikarya</taxon>
        <taxon>Basidiomycota</taxon>
        <taxon>Agaricomycotina</taxon>
        <taxon>Agaricomycetes</taxon>
        <taxon>Agaricomycetidae</taxon>
        <taxon>Boletales</taxon>
        <taxon>Boletineae</taxon>
        <taxon>Boletaceae</taxon>
        <taxon>Boletoideae</taxon>
        <taxon>Boletus</taxon>
    </lineage>
</organism>
<feature type="region of interest" description="Disordered" evidence="1">
    <location>
        <begin position="89"/>
        <end position="117"/>
    </location>
</feature>
<feature type="region of interest" description="Disordered" evidence="1">
    <location>
        <begin position="897"/>
        <end position="926"/>
    </location>
</feature>
<dbReference type="InterPro" id="IPR050523">
    <property type="entry name" value="AKR_Detox_Biosynth"/>
</dbReference>
<dbReference type="InterPro" id="IPR023210">
    <property type="entry name" value="NADP_OxRdtase_dom"/>
</dbReference>
<name>A0A8I2YHT7_9AGAM</name>
<gene>
    <name evidence="3" type="ORF">JVT61DRAFT_7897</name>
</gene>
<dbReference type="Proteomes" id="UP000683000">
    <property type="component" value="Unassembled WGS sequence"/>
</dbReference>
<dbReference type="OrthoDB" id="1720422at2759"/>
<comment type="caution">
    <text evidence="3">The sequence shown here is derived from an EMBL/GenBank/DDBJ whole genome shotgun (WGS) entry which is preliminary data.</text>
</comment>
<proteinExistence type="predicted"/>
<protein>
    <recommendedName>
        <fullName evidence="2">NADP-dependent oxidoreductase domain-containing protein</fullName>
    </recommendedName>
</protein>
<feature type="domain" description="NADP-dependent oxidoreductase" evidence="2">
    <location>
        <begin position="1060"/>
        <end position="1161"/>
    </location>
</feature>
<evidence type="ECO:0000313" key="3">
    <source>
        <dbReference type="EMBL" id="KAG6372120.1"/>
    </source>
</evidence>
<accession>A0A8I2YHT7</accession>
<dbReference type="Pfam" id="PF00248">
    <property type="entry name" value="Aldo_ket_red"/>
    <property type="match status" value="1"/>
</dbReference>
<evidence type="ECO:0000259" key="2">
    <source>
        <dbReference type="Pfam" id="PF00248"/>
    </source>
</evidence>
<keyword evidence="4" id="KW-1185">Reference proteome</keyword>
<dbReference type="PANTHER" id="PTHR43364">
    <property type="entry name" value="NADH-SPECIFIC METHYLGLYOXAL REDUCTASE-RELATED"/>
    <property type="match status" value="1"/>
</dbReference>
<dbReference type="InterPro" id="IPR036812">
    <property type="entry name" value="NAD(P)_OxRdtase_dom_sf"/>
</dbReference>
<dbReference type="EMBL" id="JAGFBS010000029">
    <property type="protein sequence ID" value="KAG6372120.1"/>
    <property type="molecule type" value="Genomic_DNA"/>
</dbReference>
<sequence>MLVNANSTTVGTNVPPLLDRREAWQYVMQWVKGEIEFVPLTERLTELGGYNPEDWQSLFRDLFNHSEDDDVLGAIATVENAMQARGISVTDQSCDSGPSQCRGKKTQRDSEDLPSPKHRRVGVHTIIIPSCLTRQQVDNKGKRASRVSGFLDLEAQHGTDEEEIEEDERDDAFIASDSEDGPIPGPSSLGRHIYPAAPAPGPSTYSRAIDAISQRYGALLELEEEEEKEEDLDLEVLDDIGIWQTVGNWLCGTLNFEILMKKLDFQQGKYPKIDYWEDLVSELAFEKDLEKREEKFNAISLPEHHRRLTAYEPTPVRQALHRESTSPSPPPGPSNAAGQILLWFVKIVPASSAKFITGMWNKAGLRASTIEGLPGRVRVLAPNPKTLLGSAPLSHFDCIRSFTRVPAEETLLHTIFGGSRTIPAWCAVTKRGRYKGDLGYMITSNQESGLLDVLVAPRDLKPLPRHLNDKMIGEDLHARRLFSQESYKCVESAPTRGRPTFIFQRRQYVSGLLLLQLPETQVRVLLTPSPHQIALHARSGINPPFVDDARSRYHQMFWKPSDRVVLNDISHFQLRAKLVSIDLENNSAVVESIVEMEQLVVPLRALARVYQVGDLVRVIVDPCSDYQNVHHENIGTFGLVTEIDNQTQEVTFLDQDQSPIHAPPHLLESYLPDHPLPVPANDTEQIDPDVQIGDSALVLSGPFQGSYGTVEVLSSTVVSLQPLDRSRHAIVVDIRSATFQPPATALCYSAERGYNVKFGDAIVVVRGRWLGKRGIVGAVDLDKKILEVNAWADGERFFVPITHVAHESQVSERDETERYVGKEVLVIKNHYKGWRGTLRNVSRNKCVVAPGNAACITLDKNDVVVKGCNTTLGGLLLTHSRLLHVAAAFRCAEIPATRQKTPPPSPPDASSIAAGSSTDAWTLDPDDSVRSPPLTKLNFMLYPEVQAALQTHHAVFKIEDAWCAGYVKRCCRTDIPDPLQFASGGPVPSSHLAVSLTSRGAGGKKLFENIHEKYLAPYPPSQGRRYCMVIKAREGGQGETVATEAEIAWDRVIEVETWVQKEEPSLEILKAAWDLGINTIDTANIYSNADRLASIKSRHQIVIASKCHGLVANDPGTCTYLTPELKERREYVNQSGLSCAAMFNAADASLARLETTYIDLL</sequence>
<feature type="compositionally biased region" description="Polar residues" evidence="1">
    <location>
        <begin position="89"/>
        <end position="99"/>
    </location>
</feature>
<evidence type="ECO:0000313" key="4">
    <source>
        <dbReference type="Proteomes" id="UP000683000"/>
    </source>
</evidence>
<dbReference type="PANTHER" id="PTHR43364:SF15">
    <property type="entry name" value="ARYL-ALCOHOL DEHYDROGENASE AAD16-RELATED"/>
    <property type="match status" value="1"/>
</dbReference>
<feature type="compositionally biased region" description="Basic and acidic residues" evidence="1">
    <location>
        <begin position="106"/>
        <end position="115"/>
    </location>
</feature>
<dbReference type="AlphaFoldDB" id="A0A8I2YHT7"/>
<reference evidence="3" key="1">
    <citation type="submission" date="2021-03" db="EMBL/GenBank/DDBJ databases">
        <title>Evolutionary innovations through gain and loss of genes in the ectomycorrhizal Boletales.</title>
        <authorList>
            <person name="Wu G."/>
            <person name="Miyauchi S."/>
            <person name="Morin E."/>
            <person name="Yang Z.-L."/>
            <person name="Xu J."/>
            <person name="Martin F.M."/>
        </authorList>
    </citation>
    <scope>NUCLEOTIDE SEQUENCE</scope>
    <source>
        <strain evidence="3">BR01</strain>
    </source>
</reference>
<dbReference type="Gene3D" id="3.20.20.100">
    <property type="entry name" value="NADP-dependent oxidoreductase domain"/>
    <property type="match status" value="1"/>
</dbReference>
<dbReference type="SUPFAM" id="SSF51430">
    <property type="entry name" value="NAD(P)-linked oxidoreductase"/>
    <property type="match status" value="1"/>
</dbReference>
<feature type="compositionally biased region" description="Low complexity" evidence="1">
    <location>
        <begin position="908"/>
        <end position="917"/>
    </location>
</feature>